<evidence type="ECO:0000256" key="6">
    <source>
        <dbReference type="ARBA" id="ARBA00022918"/>
    </source>
</evidence>
<keyword evidence="5" id="KW-0378">Hydrolase</keyword>
<evidence type="ECO:0000256" key="4">
    <source>
        <dbReference type="ARBA" id="ARBA00022759"/>
    </source>
</evidence>
<keyword evidence="2" id="KW-0548">Nucleotidyltransferase</keyword>
<dbReference type="GO" id="GO:0016787">
    <property type="term" value="F:hydrolase activity"/>
    <property type="evidence" value="ECO:0007669"/>
    <property type="project" value="UniProtKB-KW"/>
</dbReference>
<evidence type="ECO:0000256" key="3">
    <source>
        <dbReference type="ARBA" id="ARBA00022722"/>
    </source>
</evidence>
<dbReference type="EMBL" id="AVOT02114737">
    <property type="protein sequence ID" value="MBW0583278.1"/>
    <property type="molecule type" value="Genomic_DNA"/>
</dbReference>
<evidence type="ECO:0000313" key="9">
    <source>
        <dbReference type="Proteomes" id="UP000765509"/>
    </source>
</evidence>
<feature type="domain" description="Reverse transcriptase RNase H-like" evidence="7">
    <location>
        <begin position="2"/>
        <end position="54"/>
    </location>
</feature>
<keyword evidence="6" id="KW-0695">RNA-directed DNA polymerase</keyword>
<evidence type="ECO:0000256" key="2">
    <source>
        <dbReference type="ARBA" id="ARBA00022695"/>
    </source>
</evidence>
<evidence type="ECO:0000313" key="8">
    <source>
        <dbReference type="EMBL" id="MBW0583278.1"/>
    </source>
</evidence>
<dbReference type="Proteomes" id="UP000765509">
    <property type="component" value="Unassembled WGS sequence"/>
</dbReference>
<accession>A0A9Q3Q2Q9</accession>
<keyword evidence="9" id="KW-1185">Reference proteome</keyword>
<proteinExistence type="predicted"/>
<keyword evidence="4" id="KW-0255">Endonuclease</keyword>
<organism evidence="8 9">
    <name type="scientific">Austropuccinia psidii MF-1</name>
    <dbReference type="NCBI Taxonomy" id="1389203"/>
    <lineage>
        <taxon>Eukaryota</taxon>
        <taxon>Fungi</taxon>
        <taxon>Dikarya</taxon>
        <taxon>Basidiomycota</taxon>
        <taxon>Pucciniomycotina</taxon>
        <taxon>Pucciniomycetes</taxon>
        <taxon>Pucciniales</taxon>
        <taxon>Sphaerophragmiaceae</taxon>
        <taxon>Austropuccinia</taxon>
    </lineage>
</organism>
<evidence type="ECO:0000259" key="7">
    <source>
        <dbReference type="Pfam" id="PF17917"/>
    </source>
</evidence>
<comment type="caution">
    <text evidence="8">The sequence shown here is derived from an EMBL/GenBank/DDBJ whole genome shotgun (WGS) entry which is preliminary data.</text>
</comment>
<gene>
    <name evidence="8" type="ORF">O181_122993</name>
</gene>
<reference evidence="8" key="1">
    <citation type="submission" date="2021-03" db="EMBL/GenBank/DDBJ databases">
        <title>Draft genome sequence of rust myrtle Austropuccinia psidii MF-1, a brazilian biotype.</title>
        <authorList>
            <person name="Quecine M.C."/>
            <person name="Pachon D.M.R."/>
            <person name="Bonatelli M.L."/>
            <person name="Correr F.H."/>
            <person name="Franceschini L.M."/>
            <person name="Leite T.F."/>
            <person name="Margarido G.R.A."/>
            <person name="Almeida C.A."/>
            <person name="Ferrarezi J.A."/>
            <person name="Labate C.A."/>
        </authorList>
    </citation>
    <scope>NUCLEOTIDE SEQUENCE</scope>
    <source>
        <strain evidence="8">MF-1</strain>
    </source>
</reference>
<keyword evidence="1" id="KW-0808">Transferase</keyword>
<evidence type="ECO:0000256" key="1">
    <source>
        <dbReference type="ARBA" id="ARBA00022679"/>
    </source>
</evidence>
<dbReference type="AlphaFoldDB" id="A0A9Q3Q2Q9"/>
<evidence type="ECO:0000256" key="5">
    <source>
        <dbReference type="ARBA" id="ARBA00022801"/>
    </source>
</evidence>
<name>A0A9Q3Q2Q9_9BASI</name>
<protein>
    <recommendedName>
        <fullName evidence="7">Reverse transcriptase RNase H-like domain-containing protein</fullName>
    </recommendedName>
</protein>
<dbReference type="GO" id="GO:0003964">
    <property type="term" value="F:RNA-directed DNA polymerase activity"/>
    <property type="evidence" value="ECO:0007669"/>
    <property type="project" value="UniProtKB-KW"/>
</dbReference>
<dbReference type="InterPro" id="IPR041373">
    <property type="entry name" value="RT_RNaseH"/>
</dbReference>
<dbReference type="GO" id="GO:0004519">
    <property type="term" value="F:endonuclease activity"/>
    <property type="evidence" value="ECO:0007669"/>
    <property type="project" value="UniProtKB-KW"/>
</dbReference>
<sequence>MECLSLVWGLEKPHYYVYGSVFEVITDCQGVKSILNIEMPNRHMLIWQISLQEYRGKMTIEHKAGNIHTNANGLSKWELTNTTDNTAYVLANAEPQITIEGINITYMGTDFFEEVRGSYKQDKNHHTGTSLLDKDFKDTALANSLDEICKKTYSNGKLPSFDGILYHRSIYTAVMVLCGRVLINKILPE</sequence>
<keyword evidence="3" id="KW-0540">Nuclease</keyword>
<dbReference type="Pfam" id="PF17917">
    <property type="entry name" value="RT_RNaseH"/>
    <property type="match status" value="1"/>
</dbReference>